<keyword evidence="4" id="KW-0804">Transcription</keyword>
<protein>
    <submittedName>
        <fullName evidence="6">LysR family transcriptional regulator</fullName>
    </submittedName>
</protein>
<evidence type="ECO:0000259" key="5">
    <source>
        <dbReference type="PROSITE" id="PS50931"/>
    </source>
</evidence>
<dbReference type="SUPFAM" id="SSF46785">
    <property type="entry name" value="Winged helix' DNA-binding domain"/>
    <property type="match status" value="1"/>
</dbReference>
<evidence type="ECO:0000256" key="4">
    <source>
        <dbReference type="ARBA" id="ARBA00023163"/>
    </source>
</evidence>
<evidence type="ECO:0000313" key="7">
    <source>
        <dbReference type="Proteomes" id="UP000318405"/>
    </source>
</evidence>
<dbReference type="Pfam" id="PF00126">
    <property type="entry name" value="HTH_1"/>
    <property type="match status" value="1"/>
</dbReference>
<dbReference type="InterPro" id="IPR005119">
    <property type="entry name" value="LysR_subst-bd"/>
</dbReference>
<keyword evidence="7" id="KW-1185">Reference proteome</keyword>
<dbReference type="InterPro" id="IPR000847">
    <property type="entry name" value="LysR_HTH_N"/>
</dbReference>
<dbReference type="InterPro" id="IPR036388">
    <property type="entry name" value="WH-like_DNA-bd_sf"/>
</dbReference>
<comment type="caution">
    <text evidence="6">The sequence shown here is derived from an EMBL/GenBank/DDBJ whole genome shotgun (WGS) entry which is preliminary data.</text>
</comment>
<dbReference type="PANTHER" id="PTHR30537">
    <property type="entry name" value="HTH-TYPE TRANSCRIPTIONAL REGULATOR"/>
    <property type="match status" value="1"/>
</dbReference>
<proteinExistence type="inferred from homology"/>
<dbReference type="GO" id="GO:0043565">
    <property type="term" value="F:sequence-specific DNA binding"/>
    <property type="evidence" value="ECO:0007669"/>
    <property type="project" value="TreeGrafter"/>
</dbReference>
<dbReference type="AlphaFoldDB" id="A0A556AVW8"/>
<dbReference type="Gene3D" id="1.10.10.10">
    <property type="entry name" value="Winged helix-like DNA-binding domain superfamily/Winged helix DNA-binding domain"/>
    <property type="match status" value="1"/>
</dbReference>
<evidence type="ECO:0000256" key="3">
    <source>
        <dbReference type="ARBA" id="ARBA00023125"/>
    </source>
</evidence>
<dbReference type="InterPro" id="IPR036390">
    <property type="entry name" value="WH_DNA-bd_sf"/>
</dbReference>
<evidence type="ECO:0000256" key="1">
    <source>
        <dbReference type="ARBA" id="ARBA00009437"/>
    </source>
</evidence>
<name>A0A556AVW8_9BURK</name>
<dbReference type="Gene3D" id="3.40.190.290">
    <property type="match status" value="1"/>
</dbReference>
<reference evidence="6 7" key="1">
    <citation type="submission" date="2019-07" db="EMBL/GenBank/DDBJ databases">
        <title>Qingshengfaniella alkalisoli gen. nov., sp. nov., isolated from saline soil.</title>
        <authorList>
            <person name="Xu L."/>
            <person name="Huang X.-X."/>
            <person name="Sun J.-Q."/>
        </authorList>
    </citation>
    <scope>NUCLEOTIDE SEQUENCE [LARGE SCALE GENOMIC DNA]</scope>
    <source>
        <strain evidence="6 7">DSM 27279</strain>
    </source>
</reference>
<keyword evidence="2" id="KW-0805">Transcription regulation</keyword>
<dbReference type="GO" id="GO:0006351">
    <property type="term" value="P:DNA-templated transcription"/>
    <property type="evidence" value="ECO:0007669"/>
    <property type="project" value="TreeGrafter"/>
</dbReference>
<dbReference type="Proteomes" id="UP000318405">
    <property type="component" value="Unassembled WGS sequence"/>
</dbReference>
<dbReference type="SUPFAM" id="SSF53850">
    <property type="entry name" value="Periplasmic binding protein-like II"/>
    <property type="match status" value="1"/>
</dbReference>
<dbReference type="PANTHER" id="PTHR30537:SF5">
    <property type="entry name" value="HTH-TYPE TRANSCRIPTIONAL ACTIVATOR TTDR-RELATED"/>
    <property type="match status" value="1"/>
</dbReference>
<dbReference type="GO" id="GO:0003700">
    <property type="term" value="F:DNA-binding transcription factor activity"/>
    <property type="evidence" value="ECO:0007669"/>
    <property type="project" value="InterPro"/>
</dbReference>
<dbReference type="CDD" id="cd08422">
    <property type="entry name" value="PBP2_CrgA_like"/>
    <property type="match status" value="1"/>
</dbReference>
<dbReference type="Pfam" id="PF03466">
    <property type="entry name" value="LysR_substrate"/>
    <property type="match status" value="1"/>
</dbReference>
<evidence type="ECO:0000256" key="2">
    <source>
        <dbReference type="ARBA" id="ARBA00023015"/>
    </source>
</evidence>
<dbReference type="RefSeq" id="WP_143947469.1">
    <property type="nucleotide sequence ID" value="NZ_BAABMB010000002.1"/>
</dbReference>
<comment type="similarity">
    <text evidence="1">Belongs to the LysR transcriptional regulatory family.</text>
</comment>
<sequence>MDKLRELQCFVSVVESGSFVRAADLVGVSTTAVSRAVLGLEARLHARLLHRSTRRVCLTEAGRHYFERCKPILHALQEADDMLTGGGDAMHGRLRVGAPQSFGVLELAEAWPQFLQRHPGVELDILLSDQVSDLLAERLDMAIRIAHLQQPALVHRRLAQTRLVACASPAYLARHGVPRHPEDLAGHAVIAYRYYAGRDEWSFQDASGRHLVRIRPRMRANNGDTCIAAARAGLGVILQPSFLVAAALARGELVPVLEGYATARIGIYAVYPSHRHMPARVNALVEFLIDRFSHAPWAAECRRDEPISLETCS</sequence>
<dbReference type="FunFam" id="1.10.10.10:FF:000001">
    <property type="entry name" value="LysR family transcriptional regulator"/>
    <property type="match status" value="1"/>
</dbReference>
<feature type="domain" description="HTH lysR-type" evidence="5">
    <location>
        <begin position="1"/>
        <end position="59"/>
    </location>
</feature>
<keyword evidence="3" id="KW-0238">DNA-binding</keyword>
<evidence type="ECO:0000313" key="6">
    <source>
        <dbReference type="EMBL" id="TSH97102.1"/>
    </source>
</evidence>
<dbReference type="InterPro" id="IPR058163">
    <property type="entry name" value="LysR-type_TF_proteobact-type"/>
</dbReference>
<dbReference type="PROSITE" id="PS50931">
    <property type="entry name" value="HTH_LYSR"/>
    <property type="match status" value="1"/>
</dbReference>
<gene>
    <name evidence="6" type="ORF">FOZ76_07225</name>
</gene>
<dbReference type="OrthoDB" id="9026421at2"/>
<organism evidence="6 7">
    <name type="scientific">Verticiella sediminum</name>
    <dbReference type="NCBI Taxonomy" id="1247510"/>
    <lineage>
        <taxon>Bacteria</taxon>
        <taxon>Pseudomonadati</taxon>
        <taxon>Pseudomonadota</taxon>
        <taxon>Betaproteobacteria</taxon>
        <taxon>Burkholderiales</taxon>
        <taxon>Alcaligenaceae</taxon>
        <taxon>Verticiella</taxon>
    </lineage>
</organism>
<dbReference type="EMBL" id="VLTJ01000011">
    <property type="protein sequence ID" value="TSH97102.1"/>
    <property type="molecule type" value="Genomic_DNA"/>
</dbReference>
<dbReference type="FunFam" id="3.40.190.290:FF:000001">
    <property type="entry name" value="Transcriptional regulator, LysR family"/>
    <property type="match status" value="1"/>
</dbReference>
<accession>A0A556AVW8</accession>